<dbReference type="GO" id="GO:0016020">
    <property type="term" value="C:membrane"/>
    <property type="evidence" value="ECO:0007669"/>
    <property type="project" value="UniProtKB-SubCell"/>
</dbReference>
<keyword evidence="4" id="KW-1133">Transmembrane helix</keyword>
<dbReference type="GO" id="GO:0042285">
    <property type="term" value="F:xylosyltransferase activity"/>
    <property type="evidence" value="ECO:0007669"/>
    <property type="project" value="TreeGrafter"/>
</dbReference>
<accession>A0A166L5B1</accession>
<evidence type="ECO:0000256" key="5">
    <source>
        <dbReference type="ARBA" id="ARBA00023136"/>
    </source>
</evidence>
<organism evidence="7 8">
    <name type="scientific">Athelia psychrophila</name>
    <dbReference type="NCBI Taxonomy" id="1759441"/>
    <lineage>
        <taxon>Eukaryota</taxon>
        <taxon>Fungi</taxon>
        <taxon>Dikarya</taxon>
        <taxon>Basidiomycota</taxon>
        <taxon>Agaricomycotina</taxon>
        <taxon>Agaricomycetes</taxon>
        <taxon>Agaricomycetidae</taxon>
        <taxon>Atheliales</taxon>
        <taxon>Atheliaceae</taxon>
        <taxon>Athelia</taxon>
    </lineage>
</organism>
<dbReference type="AlphaFoldDB" id="A0A166L5B1"/>
<proteinExistence type="predicted"/>
<keyword evidence="3" id="KW-0735">Signal-anchor</keyword>
<dbReference type="EMBL" id="KV417538">
    <property type="protein sequence ID" value="KZP22589.1"/>
    <property type="molecule type" value="Genomic_DNA"/>
</dbReference>
<dbReference type="OrthoDB" id="411524at2759"/>
<keyword evidence="6" id="KW-0325">Glycoprotein</keyword>
<protein>
    <submittedName>
        <fullName evidence="7">Glycosyltransferase family 49 protein</fullName>
    </submittedName>
</protein>
<dbReference type="GO" id="GO:0015020">
    <property type="term" value="F:glucuronosyltransferase activity"/>
    <property type="evidence" value="ECO:0007669"/>
    <property type="project" value="TreeGrafter"/>
</dbReference>
<dbReference type="Pfam" id="PF13896">
    <property type="entry name" value="Glyco_transf_49"/>
    <property type="match status" value="2"/>
</dbReference>
<keyword evidence="8" id="KW-1185">Reference proteome</keyword>
<dbReference type="PANTHER" id="PTHR12270:SF25">
    <property type="entry name" value="GLYCOSYLTRANSFERASE-LIKE PROTEIN LARGE"/>
    <property type="match status" value="1"/>
</dbReference>
<evidence type="ECO:0000256" key="6">
    <source>
        <dbReference type="ARBA" id="ARBA00023180"/>
    </source>
</evidence>
<reference evidence="7 8" key="1">
    <citation type="journal article" date="2016" name="Mol. Biol. Evol.">
        <title>Comparative Genomics of Early-Diverging Mushroom-Forming Fungi Provides Insights into the Origins of Lignocellulose Decay Capabilities.</title>
        <authorList>
            <person name="Nagy L.G."/>
            <person name="Riley R."/>
            <person name="Tritt A."/>
            <person name="Adam C."/>
            <person name="Daum C."/>
            <person name="Floudas D."/>
            <person name="Sun H."/>
            <person name="Yadav J.S."/>
            <person name="Pangilinan J."/>
            <person name="Larsson K.H."/>
            <person name="Matsuura K."/>
            <person name="Barry K."/>
            <person name="Labutti K."/>
            <person name="Kuo R."/>
            <person name="Ohm R.A."/>
            <person name="Bhattacharya S.S."/>
            <person name="Shirouzu T."/>
            <person name="Yoshinaga Y."/>
            <person name="Martin F.M."/>
            <person name="Grigoriev I.V."/>
            <person name="Hibbett D.S."/>
        </authorList>
    </citation>
    <scope>NUCLEOTIDE SEQUENCE [LARGE SCALE GENOMIC DNA]</scope>
    <source>
        <strain evidence="7 8">CBS 109695</strain>
    </source>
</reference>
<dbReference type="Proteomes" id="UP000076532">
    <property type="component" value="Unassembled WGS sequence"/>
</dbReference>
<sequence length="366" mass="40499">MQPSTTVPFFYRATGSPDFEFEENDVTITTLITADRFPVFKRLVDTYTGPISVTIHTLPSALPALLPLLHAMYTSAPAFPERVDVHLVIDAFPRQFNTWRNAARLWARTKWVMMLDVDFALCTDFRAAIRGGPEHGGRGGLLGGEGRRILDAGGGLVVPAFEYTRASEGANASTFPTDKPTLLNLVRTHRIGPFHASWAAGHAATLYPSFYAAPPGAMYPVPVDSYQAAYEPYVVFNRFWGKGVGVRCDERFAGYGGNKAACVYEHWLAGGGLWVLADHWVVHQSHVYKEGARRVERKSNRRLSSDFREDACVRWLHRHLLSSTLHTPRGRGVFGECARVRGVARIGAQVSLSHSIFHGFGVVVVS</sequence>
<keyword evidence="2" id="KW-0812">Transmembrane</keyword>
<evidence type="ECO:0000256" key="2">
    <source>
        <dbReference type="ARBA" id="ARBA00022692"/>
    </source>
</evidence>
<evidence type="ECO:0000256" key="3">
    <source>
        <dbReference type="ARBA" id="ARBA00022968"/>
    </source>
</evidence>
<dbReference type="GO" id="GO:0035269">
    <property type="term" value="P:protein O-linked glycosylation via mannose"/>
    <property type="evidence" value="ECO:0007669"/>
    <property type="project" value="TreeGrafter"/>
</dbReference>
<evidence type="ECO:0000313" key="7">
    <source>
        <dbReference type="EMBL" id="KZP22589.1"/>
    </source>
</evidence>
<evidence type="ECO:0000256" key="4">
    <source>
        <dbReference type="ARBA" id="ARBA00022989"/>
    </source>
</evidence>
<evidence type="ECO:0000313" key="8">
    <source>
        <dbReference type="Proteomes" id="UP000076532"/>
    </source>
</evidence>
<dbReference type="PANTHER" id="PTHR12270">
    <property type="entry name" value="GLYCOSYLTRANSFERASE-RELATED"/>
    <property type="match status" value="1"/>
</dbReference>
<evidence type="ECO:0000256" key="1">
    <source>
        <dbReference type="ARBA" id="ARBA00004606"/>
    </source>
</evidence>
<dbReference type="InterPro" id="IPR051292">
    <property type="entry name" value="Xyl/GlcA_transferase"/>
</dbReference>
<comment type="subcellular location">
    <subcellularLocation>
        <location evidence="1">Membrane</location>
        <topology evidence="1">Single-pass type II membrane protein</topology>
    </subcellularLocation>
</comment>
<gene>
    <name evidence="7" type="ORF">FIBSPDRAFT_786959</name>
</gene>
<dbReference type="STRING" id="436010.A0A166L5B1"/>
<name>A0A166L5B1_9AGAM</name>
<keyword evidence="5" id="KW-0472">Membrane</keyword>